<dbReference type="InterPro" id="IPR012976">
    <property type="entry name" value="NOSIC"/>
</dbReference>
<dbReference type="InterPro" id="IPR036070">
    <property type="entry name" value="Nop_dom_sf"/>
</dbReference>
<keyword evidence="3" id="KW-0690">Ribosome biogenesis</keyword>
<dbReference type="GO" id="GO:0042254">
    <property type="term" value="P:ribosome biogenesis"/>
    <property type="evidence" value="ECO:0007669"/>
    <property type="project" value="UniProtKB-KW"/>
</dbReference>
<dbReference type="GO" id="GO:0032040">
    <property type="term" value="C:small-subunit processome"/>
    <property type="evidence" value="ECO:0007669"/>
    <property type="project" value="InterPro"/>
</dbReference>
<dbReference type="GO" id="GO:0031428">
    <property type="term" value="C:box C/D methylation guide snoRNP complex"/>
    <property type="evidence" value="ECO:0007669"/>
    <property type="project" value="InterPro"/>
</dbReference>
<accession>A0A5C6N7F7</accession>
<dbReference type="InterPro" id="IPR012974">
    <property type="entry name" value="NOP58/56_N"/>
</dbReference>
<dbReference type="PROSITE" id="PS51358">
    <property type="entry name" value="NOP"/>
    <property type="match status" value="1"/>
</dbReference>
<evidence type="ECO:0000313" key="12">
    <source>
        <dbReference type="Proteomes" id="UP000324091"/>
    </source>
</evidence>
<sequence length="590" mass="64908">MVLLHVLFEHAAGYALFAVKEVEEIGMLLPQVEQSVLNIGKFNNMVSLAAFFPFKSAQAALENMNAVSEGVVHADLKLFLETNLPISTKKKAALGVSDAKIGAALQEEFNLSIQTGGVVAEISRGIRLHFHSLVKGLTGLAASKAQLGLGHSYSRAKVKFNVNRADNMIIQSIALLDQLDKDINTFSMRVREWYGYHFPELIKIVSDNSMYCRLARLIGNRKELTEESLEGLEEVVMDAAKARTILDASRSSMGMDISPIDLINIERFSDRVVSLAGYRLELQEYLRSKMSQVAPNLAALIGEVVGARLISHAGSLTNLAKYPASTVQILGAEKALFRYWGTPSLLGKPVATVMAGLGWSRAGALKTRGNTPKYGLIFHSTFIGRAGAKNKGRISRYLANKCTIASRIDCFSELPTSVFGDKLREQVEERLSFYETGAMPRKNVDVMKEAVQEATDVAAEIKRKLDKKEKKRRKREKLQQQANGDTNGDAEVCMDAGDTPVVKKKKKKQAEEAVQAEEAPVAEETPGKKKKKRKSEVEEVQVEEAPVTDNGAEDTPAKKKKKRKNDATEAAEEAAEAPVSEKRKKKKKGD</sequence>
<keyword evidence="4" id="KW-0539">Nucleus</keyword>
<dbReference type="Pfam" id="PF01798">
    <property type="entry name" value="Nop"/>
    <property type="match status" value="2"/>
</dbReference>
<feature type="region of interest" description="Disordered" evidence="9">
    <location>
        <begin position="465"/>
        <end position="590"/>
    </location>
</feature>
<evidence type="ECO:0000256" key="6">
    <source>
        <dbReference type="ARBA" id="ARBA00041388"/>
    </source>
</evidence>
<evidence type="ECO:0000256" key="9">
    <source>
        <dbReference type="SAM" id="MobiDB-lite"/>
    </source>
</evidence>
<dbReference type="InterPro" id="IPR002687">
    <property type="entry name" value="Nop_dom"/>
</dbReference>
<feature type="domain" description="Nop" evidence="10">
    <location>
        <begin position="293"/>
        <end position="436"/>
    </location>
</feature>
<dbReference type="FunFam" id="1.10.287.4070:FF:000002">
    <property type="entry name" value="Nucleolar protein 56"/>
    <property type="match status" value="1"/>
</dbReference>
<dbReference type="Pfam" id="PF08156">
    <property type="entry name" value="NOP5NT"/>
    <property type="match status" value="1"/>
</dbReference>
<evidence type="ECO:0000256" key="2">
    <source>
        <dbReference type="ARBA" id="ARBA00009211"/>
    </source>
</evidence>
<comment type="subunit">
    <text evidence="8">Part of a large pre-ribosomal ribonucleoprotein (RNP) complex, that consists of at least 62 ribosomal proteins, 45 nonribosomal proteins and both pre-rRNA and mature rRNA species. Within this complex directly interacts with TCOF1 in an RNA-independent manner. Core component of box C/D small nucleolar ribonucleoprotein (snoRNP) particles; the core proteins SNU13, NOP56, NOP58 and FBL or FBLL1 assemble stepwise onto the snoRNA. Interacts with NOP1 and NOP58. Interacts with NUFIP1, RUVBL1 and RUVBL2; RUVBL1:RUVBL2 seem to bridge the association of NOP56 with NUFIP1. Part of the small subunit (SSU) processome, composed of more than 70 proteins and the RNA chaperone small nucleolar RNA (snoRNA) U3. Interacts with NOP2 and FBL.</text>
</comment>
<protein>
    <recommendedName>
        <fullName evidence="5">Nucleolar protein 56</fullName>
    </recommendedName>
    <alternativeName>
        <fullName evidence="6">Nucleolar protein 5A</fullName>
    </alternativeName>
</protein>
<dbReference type="PANTHER" id="PTHR10894">
    <property type="entry name" value="NUCLEOLAR PROTEIN 5 NUCLEOLAR PROTEIN NOP5 NOP58"/>
    <property type="match status" value="1"/>
</dbReference>
<evidence type="ECO:0000256" key="8">
    <source>
        <dbReference type="ARBA" id="ARBA00064370"/>
    </source>
</evidence>
<dbReference type="SUPFAM" id="SSF89124">
    <property type="entry name" value="Nop domain"/>
    <property type="match status" value="1"/>
</dbReference>
<dbReference type="InterPro" id="IPR045056">
    <property type="entry name" value="Nop56/Nop58"/>
</dbReference>
<dbReference type="SMART" id="SM00931">
    <property type="entry name" value="NOSIC"/>
    <property type="match status" value="1"/>
</dbReference>
<evidence type="ECO:0000256" key="7">
    <source>
        <dbReference type="ARBA" id="ARBA00053627"/>
    </source>
</evidence>
<dbReference type="Proteomes" id="UP000324091">
    <property type="component" value="Chromosome 4"/>
</dbReference>
<comment type="function">
    <text evidence="7">Involved in the early to middle stages of 60S ribosomal subunit biogenesis. Required for the biogenesis of box C/D snoRNAs such U3, U8 and U14 snoRNAs. Part of the small subunit (SSU) processome, first precursor of the small eukaryotic ribosomal subunit. During the assembly of the SSU processome in the nucleolus, many ribosome biogenesis factors, an RNA chaperone and ribosomal proteins associate with the nascent pre-rRNA and work in concert to generate RNA folding, modifications, rearrangements and cleavage as well as targeted degradation of pre-ribosomal RNA by the RNA exosome. Core component of box C/D small nucleolar ribonucleoprotein (snoRNP) complexes that function in methylation of multiple sites on ribosomal RNAs (rRNAs) and messenger RNAs (mRNAs).</text>
</comment>
<evidence type="ECO:0000256" key="5">
    <source>
        <dbReference type="ARBA" id="ARBA00040742"/>
    </source>
</evidence>
<gene>
    <name evidence="11" type="ORF">D4764_04G0003670</name>
</gene>
<keyword evidence="12" id="KW-1185">Reference proteome</keyword>
<dbReference type="EMBL" id="RHFK02000017">
    <property type="protein sequence ID" value="TWW61720.1"/>
    <property type="molecule type" value="Genomic_DNA"/>
</dbReference>
<proteinExistence type="inferred from homology"/>
<name>A0A5C6N7F7_9TELE</name>
<evidence type="ECO:0000256" key="3">
    <source>
        <dbReference type="ARBA" id="ARBA00022517"/>
    </source>
</evidence>
<comment type="caution">
    <text evidence="11">The sequence shown here is derived from an EMBL/GenBank/DDBJ whole genome shotgun (WGS) entry which is preliminary data.</text>
</comment>
<dbReference type="GO" id="GO:0030515">
    <property type="term" value="F:snoRNA binding"/>
    <property type="evidence" value="ECO:0007669"/>
    <property type="project" value="InterPro"/>
</dbReference>
<dbReference type="PANTHER" id="PTHR10894:SF0">
    <property type="entry name" value="NUCLEOLAR PROTEIN 56"/>
    <property type="match status" value="1"/>
</dbReference>
<dbReference type="AlphaFoldDB" id="A0A5C6N7F7"/>
<comment type="subcellular location">
    <subcellularLocation>
        <location evidence="1">Nucleus</location>
        <location evidence="1">Nucleolus</location>
    </subcellularLocation>
</comment>
<evidence type="ECO:0000256" key="1">
    <source>
        <dbReference type="ARBA" id="ARBA00004604"/>
    </source>
</evidence>
<evidence type="ECO:0000313" key="11">
    <source>
        <dbReference type="EMBL" id="TWW61720.1"/>
    </source>
</evidence>
<feature type="compositionally biased region" description="Low complexity" evidence="9">
    <location>
        <begin position="512"/>
        <end position="524"/>
    </location>
</feature>
<dbReference type="InterPro" id="IPR042239">
    <property type="entry name" value="Nop_C"/>
</dbReference>
<evidence type="ECO:0000256" key="4">
    <source>
        <dbReference type="ARBA" id="ARBA00023242"/>
    </source>
</evidence>
<organism evidence="11 12">
    <name type="scientific">Takifugu flavidus</name>
    <name type="common">sansaifugu</name>
    <dbReference type="NCBI Taxonomy" id="433684"/>
    <lineage>
        <taxon>Eukaryota</taxon>
        <taxon>Metazoa</taxon>
        <taxon>Chordata</taxon>
        <taxon>Craniata</taxon>
        <taxon>Vertebrata</taxon>
        <taxon>Euteleostomi</taxon>
        <taxon>Actinopterygii</taxon>
        <taxon>Neopterygii</taxon>
        <taxon>Teleostei</taxon>
        <taxon>Neoteleostei</taxon>
        <taxon>Acanthomorphata</taxon>
        <taxon>Eupercaria</taxon>
        <taxon>Tetraodontiformes</taxon>
        <taxon>Tetradontoidea</taxon>
        <taxon>Tetraodontidae</taxon>
        <taxon>Takifugu</taxon>
    </lineage>
</organism>
<dbReference type="Gene3D" id="1.10.246.90">
    <property type="entry name" value="Nop domain"/>
    <property type="match status" value="1"/>
</dbReference>
<dbReference type="Gene3D" id="1.10.287.4070">
    <property type="match status" value="1"/>
</dbReference>
<evidence type="ECO:0000259" key="10">
    <source>
        <dbReference type="PROSITE" id="PS51358"/>
    </source>
</evidence>
<comment type="similarity">
    <text evidence="2">Belongs to the NOP5/NOP56 family.</text>
</comment>
<reference evidence="11 12" key="1">
    <citation type="submission" date="2019-04" db="EMBL/GenBank/DDBJ databases">
        <title>Chromosome genome assembly for Takifugu flavidus.</title>
        <authorList>
            <person name="Xiao S."/>
        </authorList>
    </citation>
    <scope>NUCLEOTIDE SEQUENCE [LARGE SCALE GENOMIC DNA]</scope>
    <source>
        <strain evidence="11">HTHZ2018</strain>
        <tissue evidence="11">Muscle</tissue>
    </source>
</reference>